<evidence type="ECO:0000313" key="1">
    <source>
        <dbReference type="EMBL" id="VFR36314.1"/>
    </source>
</evidence>
<evidence type="ECO:0000313" key="6">
    <source>
        <dbReference type="EMBL" id="VFR97276.1"/>
    </source>
</evidence>
<dbReference type="EMBL" id="CAADIO010000050">
    <property type="protein sequence ID" value="VFR97276.1"/>
    <property type="molecule type" value="Genomic_DNA"/>
</dbReference>
<dbReference type="EMBL" id="CAADIZ010000084">
    <property type="protein sequence ID" value="VFS38994.1"/>
    <property type="molecule type" value="Genomic_DNA"/>
</dbReference>
<reference evidence="4" key="1">
    <citation type="submission" date="2019-03" db="EMBL/GenBank/DDBJ databases">
        <authorList>
            <person name="Danneels B."/>
        </authorList>
    </citation>
    <scope>NUCLEOTIDE SEQUENCE</scope>
</reference>
<evidence type="ECO:0000313" key="5">
    <source>
        <dbReference type="EMBL" id="VFR86322.1"/>
    </source>
</evidence>
<organism evidence="4">
    <name type="scientific">plant metagenome</name>
    <dbReference type="NCBI Taxonomy" id="1297885"/>
    <lineage>
        <taxon>unclassified sequences</taxon>
        <taxon>metagenomes</taxon>
        <taxon>organismal metagenomes</taxon>
    </lineage>
</organism>
<evidence type="ECO:0000313" key="2">
    <source>
        <dbReference type="EMBL" id="VFR55331.1"/>
    </source>
</evidence>
<accession>A0A484SNZ3</accession>
<dbReference type="EMBL" id="CAADIP010000017">
    <property type="protein sequence ID" value="VFR86322.1"/>
    <property type="molecule type" value="Genomic_DNA"/>
</dbReference>
<sequence>MVIQCQLREVLVHEACQARVVAKIGASRQGRIARAQRSRLFEQKRI</sequence>
<dbReference type="AlphaFoldDB" id="A0A484SNZ3"/>
<proteinExistence type="predicted"/>
<evidence type="ECO:0000313" key="3">
    <source>
        <dbReference type="EMBL" id="VFR61640.1"/>
    </source>
</evidence>
<dbReference type="EMBL" id="CAADIG010000001">
    <property type="protein sequence ID" value="VFR36314.1"/>
    <property type="molecule type" value="Genomic_DNA"/>
</dbReference>
<dbReference type="EMBL" id="CAADID010000008">
    <property type="protein sequence ID" value="VFR61640.1"/>
    <property type="molecule type" value="Genomic_DNA"/>
</dbReference>
<evidence type="ECO:0000313" key="4">
    <source>
        <dbReference type="EMBL" id="VFR63700.1"/>
    </source>
</evidence>
<name>A0A484SNZ3_9ZZZZ</name>
<gene>
    <name evidence="1" type="ORF">ANT2_2838</name>
    <name evidence="3" type="ORF">ANT3_2840</name>
    <name evidence="2" type="ORF">BRI6_2924</name>
    <name evidence="4" type="ORF">BRI9_2981</name>
    <name evidence="5" type="ORF">IVO3_2981</name>
    <name evidence="6" type="ORF">RAN3_2829</name>
    <name evidence="7" type="ORF">RAN7_2953</name>
</gene>
<dbReference type="EMBL" id="CAADIK010000009">
    <property type="protein sequence ID" value="VFR63700.1"/>
    <property type="molecule type" value="Genomic_DNA"/>
</dbReference>
<evidence type="ECO:0000313" key="7">
    <source>
        <dbReference type="EMBL" id="VFS38994.1"/>
    </source>
</evidence>
<protein>
    <submittedName>
        <fullName evidence="4">Uncharacterized protein</fullName>
    </submittedName>
</protein>
<dbReference type="EMBL" id="CAADII010000043">
    <property type="protein sequence ID" value="VFR55331.1"/>
    <property type="molecule type" value="Genomic_DNA"/>
</dbReference>